<feature type="chain" id="PRO_5005487744" description="Secreted protein" evidence="1">
    <location>
        <begin position="17"/>
        <end position="101"/>
    </location>
</feature>
<feature type="signal peptide" evidence="1">
    <location>
        <begin position="1"/>
        <end position="16"/>
    </location>
</feature>
<protein>
    <recommendedName>
        <fullName evidence="3">Secreted protein</fullName>
    </recommendedName>
</protein>
<evidence type="ECO:0000313" key="2">
    <source>
        <dbReference type="EMBL" id="CDW23832.1"/>
    </source>
</evidence>
<dbReference type="EMBL" id="HACA01006471">
    <property type="protein sequence ID" value="CDW23832.1"/>
    <property type="molecule type" value="Transcribed_RNA"/>
</dbReference>
<organism evidence="2">
    <name type="scientific">Lepeophtheirus salmonis</name>
    <name type="common">Salmon louse</name>
    <name type="synonym">Caligus salmonis</name>
    <dbReference type="NCBI Taxonomy" id="72036"/>
    <lineage>
        <taxon>Eukaryota</taxon>
        <taxon>Metazoa</taxon>
        <taxon>Ecdysozoa</taxon>
        <taxon>Arthropoda</taxon>
        <taxon>Crustacea</taxon>
        <taxon>Multicrustacea</taxon>
        <taxon>Hexanauplia</taxon>
        <taxon>Copepoda</taxon>
        <taxon>Siphonostomatoida</taxon>
        <taxon>Caligidae</taxon>
        <taxon>Lepeophtheirus</taxon>
    </lineage>
</organism>
<proteinExistence type="predicted"/>
<keyword evidence="1" id="KW-0732">Signal</keyword>
<accession>A0A0K2TE25</accession>
<dbReference type="AlphaFoldDB" id="A0A0K2TE25"/>
<sequence length="101" mass="11100">MMMMFAMMVMVRVGMGVRVMMGMRVEMIPLLLKGHNINLFFIIVLGGWKRRIHERKAGELKVSEEILCAFHEAECGVSSGPLGRGGVVIGAGYGELFIKAG</sequence>
<evidence type="ECO:0000256" key="1">
    <source>
        <dbReference type="SAM" id="SignalP"/>
    </source>
</evidence>
<reference evidence="2" key="1">
    <citation type="submission" date="2014-05" db="EMBL/GenBank/DDBJ databases">
        <authorList>
            <person name="Chronopoulou M."/>
        </authorList>
    </citation>
    <scope>NUCLEOTIDE SEQUENCE</scope>
    <source>
        <tissue evidence="2">Whole organism</tissue>
    </source>
</reference>
<evidence type="ECO:0008006" key="3">
    <source>
        <dbReference type="Google" id="ProtNLM"/>
    </source>
</evidence>
<name>A0A0K2TE25_LEPSM</name>